<reference evidence="3" key="1">
    <citation type="submission" date="2018-02" db="EMBL/GenBank/DDBJ databases">
        <title>Rhizophora mucronata_Transcriptome.</title>
        <authorList>
            <person name="Meera S.P."/>
            <person name="Sreeshan A."/>
            <person name="Augustine A."/>
        </authorList>
    </citation>
    <scope>NUCLEOTIDE SEQUENCE</scope>
    <source>
        <tissue evidence="3">Leaf</tissue>
    </source>
</reference>
<name>A0A2P2J072_RHIMU</name>
<dbReference type="GO" id="GO:0004568">
    <property type="term" value="F:chitinase activity"/>
    <property type="evidence" value="ECO:0007669"/>
    <property type="project" value="TreeGrafter"/>
</dbReference>
<protein>
    <submittedName>
        <fullName evidence="3">Hevamine-A-like</fullName>
    </submittedName>
</protein>
<feature type="signal peptide" evidence="1">
    <location>
        <begin position="1"/>
        <end position="24"/>
    </location>
</feature>
<dbReference type="InterPro" id="IPR001223">
    <property type="entry name" value="Glyco_hydro18_cat"/>
</dbReference>
<sequence length="142" mass="14782">MAFQLVVPSIAALVFCTLAQGSDAGGMEIYWGQNGNEGTIAETCATGNYDTVHLAILPTFDNGRTPTINLVSHCNPYSSGCTSLSSDIKSCQAKRIKVMLSIGGGAGSYSLASADDARQVATYLWNNFLGGHSSSHPLGAAF</sequence>
<evidence type="ECO:0000259" key="2">
    <source>
        <dbReference type="PROSITE" id="PS51910"/>
    </source>
</evidence>
<feature type="chain" id="PRO_5015160196" evidence="1">
    <location>
        <begin position="25"/>
        <end position="142"/>
    </location>
</feature>
<proteinExistence type="predicted"/>
<dbReference type="Gene3D" id="3.20.20.80">
    <property type="entry name" value="Glycosidases"/>
    <property type="match status" value="1"/>
</dbReference>
<dbReference type="PANTHER" id="PTHR45708">
    <property type="entry name" value="ENDOCHITINASE"/>
    <property type="match status" value="1"/>
</dbReference>
<dbReference type="GO" id="GO:0005576">
    <property type="term" value="C:extracellular region"/>
    <property type="evidence" value="ECO:0007669"/>
    <property type="project" value="TreeGrafter"/>
</dbReference>
<dbReference type="AlphaFoldDB" id="A0A2P2J072"/>
<feature type="domain" description="GH18" evidence="2">
    <location>
        <begin position="25"/>
        <end position="142"/>
    </location>
</feature>
<accession>A0A2P2J072</accession>
<dbReference type="GO" id="GO:0005975">
    <property type="term" value="P:carbohydrate metabolic process"/>
    <property type="evidence" value="ECO:0007669"/>
    <property type="project" value="InterPro"/>
</dbReference>
<dbReference type="PROSITE" id="PS51910">
    <property type="entry name" value="GH18_2"/>
    <property type="match status" value="1"/>
</dbReference>
<evidence type="ECO:0000313" key="3">
    <source>
        <dbReference type="EMBL" id="MBW86869.1"/>
    </source>
</evidence>
<evidence type="ECO:0000256" key="1">
    <source>
        <dbReference type="SAM" id="SignalP"/>
    </source>
</evidence>
<dbReference type="InterPro" id="IPR017853">
    <property type="entry name" value="GH"/>
</dbReference>
<dbReference type="InterPro" id="IPR050542">
    <property type="entry name" value="Glycosyl_Hydrlase18_Chitinase"/>
</dbReference>
<dbReference type="PANTHER" id="PTHR45708:SF65">
    <property type="entry name" value="CHITINASE"/>
    <property type="match status" value="1"/>
</dbReference>
<organism evidence="3">
    <name type="scientific">Rhizophora mucronata</name>
    <name type="common">Asiatic mangrove</name>
    <dbReference type="NCBI Taxonomy" id="61149"/>
    <lineage>
        <taxon>Eukaryota</taxon>
        <taxon>Viridiplantae</taxon>
        <taxon>Streptophyta</taxon>
        <taxon>Embryophyta</taxon>
        <taxon>Tracheophyta</taxon>
        <taxon>Spermatophyta</taxon>
        <taxon>Magnoliopsida</taxon>
        <taxon>eudicotyledons</taxon>
        <taxon>Gunneridae</taxon>
        <taxon>Pentapetalae</taxon>
        <taxon>rosids</taxon>
        <taxon>fabids</taxon>
        <taxon>Malpighiales</taxon>
        <taxon>Rhizophoraceae</taxon>
        <taxon>Rhizophora</taxon>
    </lineage>
</organism>
<keyword evidence="1" id="KW-0732">Signal</keyword>
<dbReference type="SUPFAM" id="SSF51445">
    <property type="entry name" value="(Trans)glycosidases"/>
    <property type="match status" value="1"/>
</dbReference>
<dbReference type="EMBL" id="GGEC01006386">
    <property type="protein sequence ID" value="MBW86869.1"/>
    <property type="molecule type" value="Transcribed_RNA"/>
</dbReference>